<organism evidence="3 4">
    <name type="scientific">Tetracentron sinense</name>
    <name type="common">Spur-leaf</name>
    <dbReference type="NCBI Taxonomy" id="13715"/>
    <lineage>
        <taxon>Eukaryota</taxon>
        <taxon>Viridiplantae</taxon>
        <taxon>Streptophyta</taxon>
        <taxon>Embryophyta</taxon>
        <taxon>Tracheophyta</taxon>
        <taxon>Spermatophyta</taxon>
        <taxon>Magnoliopsida</taxon>
        <taxon>Trochodendrales</taxon>
        <taxon>Trochodendraceae</taxon>
        <taxon>Tetracentron</taxon>
    </lineage>
</organism>
<evidence type="ECO:0000256" key="1">
    <source>
        <dbReference type="SAM" id="MobiDB-lite"/>
    </source>
</evidence>
<evidence type="ECO:0000313" key="3">
    <source>
        <dbReference type="EMBL" id="KAF8400596.1"/>
    </source>
</evidence>
<dbReference type="EMBL" id="JABCRI010000009">
    <property type="protein sequence ID" value="KAF8400596.1"/>
    <property type="molecule type" value="Genomic_DNA"/>
</dbReference>
<dbReference type="AlphaFoldDB" id="A0A834ZBA5"/>
<keyword evidence="4" id="KW-1185">Reference proteome</keyword>
<protein>
    <submittedName>
        <fullName evidence="3">Uncharacterized protein</fullName>
    </submittedName>
</protein>
<reference evidence="3 4" key="1">
    <citation type="submission" date="2020-04" db="EMBL/GenBank/DDBJ databases">
        <title>Plant Genome Project.</title>
        <authorList>
            <person name="Zhang R.-G."/>
        </authorList>
    </citation>
    <scope>NUCLEOTIDE SEQUENCE [LARGE SCALE GENOMIC DNA]</scope>
    <source>
        <strain evidence="3">YNK0</strain>
        <tissue evidence="3">Leaf</tissue>
    </source>
</reference>
<feature type="signal peptide" evidence="2">
    <location>
        <begin position="1"/>
        <end position="25"/>
    </location>
</feature>
<keyword evidence="2" id="KW-0732">Signal</keyword>
<evidence type="ECO:0000256" key="2">
    <source>
        <dbReference type="SAM" id="SignalP"/>
    </source>
</evidence>
<gene>
    <name evidence="3" type="ORF">HHK36_013895</name>
</gene>
<dbReference type="Proteomes" id="UP000655225">
    <property type="component" value="Unassembled WGS sequence"/>
</dbReference>
<feature type="compositionally biased region" description="Pro residues" evidence="1">
    <location>
        <begin position="75"/>
        <end position="87"/>
    </location>
</feature>
<feature type="region of interest" description="Disordered" evidence="1">
    <location>
        <begin position="45"/>
        <end position="87"/>
    </location>
</feature>
<feature type="chain" id="PRO_5032544608" evidence="2">
    <location>
        <begin position="26"/>
        <end position="87"/>
    </location>
</feature>
<comment type="caution">
    <text evidence="3">The sequence shown here is derived from an EMBL/GenBank/DDBJ whole genome shotgun (WGS) entry which is preliminary data.</text>
</comment>
<sequence length="87" mass="9304">MAKLSTIVSFALIMILLVGSHYCSASRPSPIKGIGTTKVHAPAIGNGCGERKTKSDNSRWPPNLWGREQDAPRKTPQPPKSPGSPKP</sequence>
<proteinExistence type="predicted"/>
<evidence type="ECO:0000313" key="4">
    <source>
        <dbReference type="Proteomes" id="UP000655225"/>
    </source>
</evidence>
<name>A0A834ZBA5_TETSI</name>
<accession>A0A834ZBA5</accession>